<feature type="region of interest" description="Disordered" evidence="1">
    <location>
        <begin position="41"/>
        <end position="73"/>
    </location>
</feature>
<dbReference type="EMBL" id="VEPZ02000091">
    <property type="protein sequence ID" value="KAE8733731.1"/>
    <property type="molecule type" value="Genomic_DNA"/>
</dbReference>
<keyword evidence="3" id="KW-1185">Reference proteome</keyword>
<feature type="compositionally biased region" description="Basic and acidic residues" evidence="1">
    <location>
        <begin position="126"/>
        <end position="135"/>
    </location>
</feature>
<protein>
    <submittedName>
        <fullName evidence="2">Uncharacterized protein</fullName>
    </submittedName>
</protein>
<dbReference type="Proteomes" id="UP000436088">
    <property type="component" value="Unassembled WGS sequence"/>
</dbReference>
<evidence type="ECO:0000313" key="2">
    <source>
        <dbReference type="EMBL" id="KAE8733731.1"/>
    </source>
</evidence>
<accession>A0A6A3D2U0</accession>
<organism evidence="2 3">
    <name type="scientific">Hibiscus syriacus</name>
    <name type="common">Rose of Sharon</name>
    <dbReference type="NCBI Taxonomy" id="106335"/>
    <lineage>
        <taxon>Eukaryota</taxon>
        <taxon>Viridiplantae</taxon>
        <taxon>Streptophyta</taxon>
        <taxon>Embryophyta</taxon>
        <taxon>Tracheophyta</taxon>
        <taxon>Spermatophyta</taxon>
        <taxon>Magnoliopsida</taxon>
        <taxon>eudicotyledons</taxon>
        <taxon>Gunneridae</taxon>
        <taxon>Pentapetalae</taxon>
        <taxon>rosids</taxon>
        <taxon>malvids</taxon>
        <taxon>Malvales</taxon>
        <taxon>Malvaceae</taxon>
        <taxon>Malvoideae</taxon>
        <taxon>Hibiscus</taxon>
    </lineage>
</organism>
<proteinExistence type="predicted"/>
<dbReference type="AlphaFoldDB" id="A0A6A3D2U0"/>
<name>A0A6A3D2U0_HIBSY</name>
<evidence type="ECO:0000256" key="1">
    <source>
        <dbReference type="SAM" id="MobiDB-lite"/>
    </source>
</evidence>
<gene>
    <name evidence="2" type="ORF">F3Y22_tig00001095pilonHSYRG00009</name>
</gene>
<sequence>MHATFRNSILTITMPKQTITQTGSVQDANANKETTLPMAASMTSSVVEKQTDEKVLPPQTPRNAITDQPKASMEMGRQQNVNAPPKVQLSVRQEETQKNAAAAAAIATSTKQAEERTAGSTSTAAVEEKKRPKKVESSFLGRAKGMKRMETIMKSVKRIATDDYEDRQNLMNIGVSVLVVVAHGVYITNSYRSSGQAED</sequence>
<comment type="caution">
    <text evidence="2">The sequence shown here is derived from an EMBL/GenBank/DDBJ whole genome shotgun (WGS) entry which is preliminary data.</text>
</comment>
<evidence type="ECO:0000313" key="3">
    <source>
        <dbReference type="Proteomes" id="UP000436088"/>
    </source>
</evidence>
<feature type="region of interest" description="Disordered" evidence="1">
    <location>
        <begin position="106"/>
        <end position="135"/>
    </location>
</feature>
<reference evidence="2" key="1">
    <citation type="submission" date="2019-09" db="EMBL/GenBank/DDBJ databases">
        <title>Draft genome information of white flower Hibiscus syriacus.</title>
        <authorList>
            <person name="Kim Y.-M."/>
        </authorList>
    </citation>
    <scope>NUCLEOTIDE SEQUENCE [LARGE SCALE GENOMIC DNA]</scope>
    <source>
        <strain evidence="2">YM2019G1</strain>
    </source>
</reference>